<feature type="region of interest" description="Disordered" evidence="12">
    <location>
        <begin position="71"/>
        <end position="152"/>
    </location>
</feature>
<dbReference type="OrthoDB" id="6133475at2759"/>
<dbReference type="Proteomes" id="UP000041254">
    <property type="component" value="Unassembled WGS sequence"/>
</dbReference>
<evidence type="ECO:0000256" key="13">
    <source>
        <dbReference type="SAM" id="Phobius"/>
    </source>
</evidence>
<feature type="region of interest" description="Disordered" evidence="12">
    <location>
        <begin position="2220"/>
        <end position="2272"/>
    </location>
</feature>
<feature type="compositionally biased region" description="Low complexity" evidence="12">
    <location>
        <begin position="128"/>
        <end position="139"/>
    </location>
</feature>
<keyword evidence="11" id="KW-0119">Carbohydrate metabolism</keyword>
<feature type="compositionally biased region" description="Acidic residues" evidence="12">
    <location>
        <begin position="1989"/>
        <end position="2016"/>
    </location>
</feature>
<dbReference type="InParanoid" id="A0A0G4EJ16"/>
<dbReference type="PROSITE" id="PS50041">
    <property type="entry name" value="C_TYPE_LECTIN_2"/>
    <property type="match status" value="1"/>
</dbReference>
<dbReference type="PhylomeDB" id="A0A0G4EJ16"/>
<organism evidence="16 17">
    <name type="scientific">Vitrella brassicaformis (strain CCMP3155)</name>
    <dbReference type="NCBI Taxonomy" id="1169540"/>
    <lineage>
        <taxon>Eukaryota</taxon>
        <taxon>Sar</taxon>
        <taxon>Alveolata</taxon>
        <taxon>Colpodellida</taxon>
        <taxon>Vitrellaceae</taxon>
        <taxon>Vitrella</taxon>
    </lineage>
</organism>
<evidence type="ECO:0000256" key="6">
    <source>
        <dbReference type="ARBA" id="ARBA00022824"/>
    </source>
</evidence>
<keyword evidence="6" id="KW-0256">Endoplasmic reticulum</keyword>
<dbReference type="SUPFAM" id="SSF57414">
    <property type="entry name" value="Hairpin loop containing domain-like"/>
    <property type="match status" value="1"/>
</dbReference>
<keyword evidence="9" id="KW-1015">Disulfide bond</keyword>
<dbReference type="CDD" id="cd00037">
    <property type="entry name" value="CLECT"/>
    <property type="match status" value="1"/>
</dbReference>
<evidence type="ECO:0000256" key="9">
    <source>
        <dbReference type="ARBA" id="ARBA00023157"/>
    </source>
</evidence>
<dbReference type="Pfam" id="PF11721">
    <property type="entry name" value="Malectin"/>
    <property type="match status" value="1"/>
</dbReference>
<dbReference type="InterPro" id="IPR001304">
    <property type="entry name" value="C-type_lectin-like"/>
</dbReference>
<feature type="compositionally biased region" description="Basic and acidic residues" evidence="12">
    <location>
        <begin position="2317"/>
        <end position="2335"/>
    </location>
</feature>
<evidence type="ECO:0000256" key="8">
    <source>
        <dbReference type="ARBA" id="ARBA00023136"/>
    </source>
</evidence>
<evidence type="ECO:0000256" key="11">
    <source>
        <dbReference type="ARBA" id="ARBA00023277"/>
    </source>
</evidence>
<dbReference type="InterPro" id="IPR016187">
    <property type="entry name" value="CTDL_fold"/>
</dbReference>
<comment type="similarity">
    <text evidence="2">Belongs to the malectin family.</text>
</comment>
<dbReference type="GO" id="GO:0006508">
    <property type="term" value="P:proteolysis"/>
    <property type="evidence" value="ECO:0007669"/>
    <property type="project" value="InterPro"/>
</dbReference>
<dbReference type="PANTHER" id="PTHR13460:SF0">
    <property type="entry name" value="MALECTIN"/>
    <property type="match status" value="1"/>
</dbReference>
<dbReference type="Gene3D" id="3.50.4.10">
    <property type="entry name" value="Hepatocyte Growth Factor"/>
    <property type="match status" value="3"/>
</dbReference>
<dbReference type="Gene3D" id="2.120.10.30">
    <property type="entry name" value="TolB, C-terminal domain"/>
    <property type="match status" value="1"/>
</dbReference>
<dbReference type="InterPro" id="IPR013783">
    <property type="entry name" value="Ig-like_fold"/>
</dbReference>
<evidence type="ECO:0000259" key="14">
    <source>
        <dbReference type="PROSITE" id="PS50041"/>
    </source>
</evidence>
<dbReference type="PROSITE" id="PS50948">
    <property type="entry name" value="PAN"/>
    <property type="match status" value="1"/>
</dbReference>
<evidence type="ECO:0008006" key="18">
    <source>
        <dbReference type="Google" id="ProtNLM"/>
    </source>
</evidence>
<reference evidence="16 17" key="1">
    <citation type="submission" date="2014-11" db="EMBL/GenBank/DDBJ databases">
        <authorList>
            <person name="Zhu J."/>
            <person name="Qi W."/>
            <person name="Song R."/>
        </authorList>
    </citation>
    <scope>NUCLEOTIDE SEQUENCE [LARGE SCALE GENOMIC DNA]</scope>
</reference>
<feature type="compositionally biased region" description="Basic and acidic residues" evidence="12">
    <location>
        <begin position="2035"/>
        <end position="2065"/>
    </location>
</feature>
<dbReference type="Gene3D" id="2.60.40.10">
    <property type="entry name" value="Immunoglobulins"/>
    <property type="match status" value="3"/>
</dbReference>
<evidence type="ECO:0000256" key="4">
    <source>
        <dbReference type="ARBA" id="ARBA00022729"/>
    </source>
</evidence>
<protein>
    <recommendedName>
        <fullName evidence="18">C-type lectin domain-containing protein</fullName>
    </recommendedName>
</protein>
<keyword evidence="5" id="KW-0677">Repeat</keyword>
<evidence type="ECO:0000256" key="7">
    <source>
        <dbReference type="ARBA" id="ARBA00022989"/>
    </source>
</evidence>
<accession>A0A0G4EJ16</accession>
<dbReference type="CDD" id="cd01100">
    <property type="entry name" value="APPLE_Factor_XI_like"/>
    <property type="match status" value="1"/>
</dbReference>
<evidence type="ECO:0000256" key="2">
    <source>
        <dbReference type="ARBA" id="ARBA00009141"/>
    </source>
</evidence>
<dbReference type="SMART" id="SM00034">
    <property type="entry name" value="CLECT"/>
    <property type="match status" value="1"/>
</dbReference>
<feature type="domain" description="C-type lectin" evidence="14">
    <location>
        <begin position="1842"/>
        <end position="1974"/>
    </location>
</feature>
<dbReference type="InterPro" id="IPR014756">
    <property type="entry name" value="Ig_E-set"/>
</dbReference>
<dbReference type="InterPro" id="IPR003609">
    <property type="entry name" value="Pan_app"/>
</dbReference>
<dbReference type="InterPro" id="IPR021720">
    <property type="entry name" value="Malectin_dom"/>
</dbReference>
<keyword evidence="3 13" id="KW-0812">Transmembrane</keyword>
<dbReference type="Pfam" id="PF00059">
    <property type="entry name" value="Lectin_C"/>
    <property type="match status" value="1"/>
</dbReference>
<dbReference type="InterPro" id="IPR039155">
    <property type="entry name" value="MLEC"/>
</dbReference>
<dbReference type="Gene3D" id="3.10.100.10">
    <property type="entry name" value="Mannose-Binding Protein A, subunit A"/>
    <property type="match status" value="1"/>
</dbReference>
<dbReference type="Pfam" id="PF14295">
    <property type="entry name" value="PAN_4"/>
    <property type="match status" value="2"/>
</dbReference>
<evidence type="ECO:0000256" key="12">
    <source>
        <dbReference type="SAM" id="MobiDB-lite"/>
    </source>
</evidence>
<dbReference type="CDD" id="cd00102">
    <property type="entry name" value="IPT"/>
    <property type="match status" value="1"/>
</dbReference>
<dbReference type="SUPFAM" id="SSF81296">
    <property type="entry name" value="E set domains"/>
    <property type="match status" value="2"/>
</dbReference>
<evidence type="ECO:0000313" key="16">
    <source>
        <dbReference type="EMBL" id="CEL97006.1"/>
    </source>
</evidence>
<feature type="region of interest" description="Disordered" evidence="12">
    <location>
        <begin position="1980"/>
        <end position="2111"/>
    </location>
</feature>
<dbReference type="InterPro" id="IPR002909">
    <property type="entry name" value="IPT_dom"/>
</dbReference>
<dbReference type="GO" id="GO:0030246">
    <property type="term" value="F:carbohydrate binding"/>
    <property type="evidence" value="ECO:0007669"/>
    <property type="project" value="InterPro"/>
</dbReference>
<keyword evidence="8 13" id="KW-0472">Membrane</keyword>
<dbReference type="GO" id="GO:0005576">
    <property type="term" value="C:extracellular region"/>
    <property type="evidence" value="ECO:0007669"/>
    <property type="project" value="InterPro"/>
</dbReference>
<keyword evidence="10" id="KW-0325">Glycoprotein</keyword>
<evidence type="ECO:0000256" key="5">
    <source>
        <dbReference type="ARBA" id="ARBA00022737"/>
    </source>
</evidence>
<dbReference type="GO" id="GO:0005789">
    <property type="term" value="C:endoplasmic reticulum membrane"/>
    <property type="evidence" value="ECO:0007669"/>
    <property type="project" value="UniProtKB-SubCell"/>
</dbReference>
<dbReference type="SMART" id="SM00223">
    <property type="entry name" value="APPLE"/>
    <property type="match status" value="1"/>
</dbReference>
<feature type="transmembrane region" description="Helical" evidence="13">
    <location>
        <begin position="2285"/>
        <end position="2309"/>
    </location>
</feature>
<dbReference type="Pfam" id="PF00024">
    <property type="entry name" value="PAN_1"/>
    <property type="match status" value="1"/>
</dbReference>
<evidence type="ECO:0000313" key="17">
    <source>
        <dbReference type="Proteomes" id="UP000041254"/>
    </source>
</evidence>
<dbReference type="InterPro" id="IPR016186">
    <property type="entry name" value="C-type_lectin-like/link_sf"/>
</dbReference>
<comment type="subcellular location">
    <subcellularLocation>
        <location evidence="1">Endoplasmic reticulum membrane</location>
        <topology evidence="1">Single-pass type I membrane protein</topology>
    </subcellularLocation>
</comment>
<feature type="domain" description="Apple" evidence="15">
    <location>
        <begin position="1623"/>
        <end position="1696"/>
    </location>
</feature>
<dbReference type="InterPro" id="IPR011042">
    <property type="entry name" value="6-blade_b-propeller_TolB-like"/>
</dbReference>
<gene>
    <name evidence="16" type="ORF">Vbra_12155</name>
</gene>
<feature type="compositionally biased region" description="Acidic residues" evidence="12">
    <location>
        <begin position="2095"/>
        <end position="2111"/>
    </location>
</feature>
<evidence type="ECO:0000256" key="3">
    <source>
        <dbReference type="ARBA" id="ARBA00022692"/>
    </source>
</evidence>
<dbReference type="STRING" id="1169540.A0A0G4EJ16"/>
<feature type="compositionally biased region" description="Polar residues" evidence="12">
    <location>
        <begin position="2363"/>
        <end position="2383"/>
    </location>
</feature>
<feature type="compositionally biased region" description="Basic and acidic residues" evidence="12">
    <location>
        <begin position="2072"/>
        <end position="2094"/>
    </location>
</feature>
<dbReference type="Pfam" id="PF01833">
    <property type="entry name" value="TIG"/>
    <property type="match status" value="2"/>
</dbReference>
<feature type="region of interest" description="Disordered" evidence="12">
    <location>
        <begin position="2317"/>
        <end position="2383"/>
    </location>
</feature>
<keyword evidence="7 13" id="KW-1133">Transmembrane helix</keyword>
<dbReference type="SUPFAM" id="SSF56436">
    <property type="entry name" value="C-type lectin-like"/>
    <property type="match status" value="1"/>
</dbReference>
<proteinExistence type="inferred from homology"/>
<evidence type="ECO:0000256" key="1">
    <source>
        <dbReference type="ARBA" id="ARBA00004115"/>
    </source>
</evidence>
<feature type="compositionally biased region" description="Acidic residues" evidence="12">
    <location>
        <begin position="106"/>
        <end position="127"/>
    </location>
</feature>
<dbReference type="Gene3D" id="2.60.120.430">
    <property type="entry name" value="Galactose-binding lectin"/>
    <property type="match status" value="1"/>
</dbReference>
<evidence type="ECO:0000256" key="10">
    <source>
        <dbReference type="ARBA" id="ARBA00023180"/>
    </source>
</evidence>
<dbReference type="InterPro" id="IPR000177">
    <property type="entry name" value="Apple"/>
</dbReference>
<feature type="compositionally biased region" description="Low complexity" evidence="12">
    <location>
        <begin position="93"/>
        <end position="105"/>
    </location>
</feature>
<dbReference type="VEuPathDB" id="CryptoDB:Vbra_12155"/>
<name>A0A0G4EJ16_VITBC</name>
<keyword evidence="4" id="KW-0732">Signal</keyword>
<dbReference type="EMBL" id="CDMY01000251">
    <property type="protein sequence ID" value="CEL97006.1"/>
    <property type="molecule type" value="Genomic_DNA"/>
</dbReference>
<keyword evidence="17" id="KW-1185">Reference proteome</keyword>
<evidence type="ECO:0000259" key="15">
    <source>
        <dbReference type="PROSITE" id="PS50948"/>
    </source>
</evidence>
<dbReference type="PANTHER" id="PTHR13460">
    <property type="match status" value="1"/>
</dbReference>
<sequence>MAQGPECALEADLDYAKDSDADIKGATNGFPDYLNCADWCAATAGCEYWVHVDMGDDGMCWLKSQREPVVATPEEDGRKLMAGNKACGNPDNAPIEATTPPAADDAPAEEGEPAEEAPAEEEEEPVADAEAPPGGAAADEASESTDDAAGCFSLNTASSSEAIEQWHYDVVEKGYQTPYWCQVRCMGNPDCNFFVYQFKQGHYHDEATHDVNEVDCFLFADESGTYTPDENPDLEFVFGPKYCPGQERESWTAAVEEWPLRINVGGAPHEDVYDKKWQQDRYFTTDSGFANIYNEYRFYLSLPMEPLAHTGREDFIYSIPVESPVAVVVNLYFAEVIHKETVGNRVQNVFVEGNQVLTNFDIFETAAILIAPDAPKEVNFDVTDTATQEVVGNSTVVSYNGPNEPFGTIVKVETPMVIIEDGTIDINGEAVTGKTWLTAIEIYATEVVLDIAVTAEKATQTEPFTAIAFVPGTPTQTLTIENKDSRDSKLTMSFDGGNADEFSVEPAEVTLKAGETSTIEVTWTGASSATGPVVTSLKLSKHLRVLISGDIDEKEPNLGVQGDMQMGLITPLSFGGSGKGIQAPLTSNKTATITRVVSFGSEEAITVSVPGEFTVAGSDDVALTKPLEIGSKGTPMRISFAAQDAGDFELIVAFIGSDFQTRFMTVTGRSVKKGEPHYLHPVLDLPPGGYVVDYDGDGKEKILLMGHFSHTHEPKMNVEKWTFNVNGQVVSSSDEKDITEEYDLGVYTVQLDITDMEGKSLADTGSVAVVAIDKVPGCAAFIYKPSVSQLNEFFKAPLDGINLKGSSGTLEPRWIGSSLENGCEFKPDIRSNQIMGSPFKQDLILRAKGVLEVNDDMKNGKGEVMLAVTAEAAVKTMLWLNGKSVSLSKGKAKAKLANGPQEFEISWLIRDPASKPLSLHTKGEATGMDEVSHNQKDYPPFINRITPAKGHVSGGQKITVEGAGFMNPDAAKGGVSLHFGEAAVDYLTDERISAVSGTQIVYEIPPNEETEISVSVETPVGTSNGKPFEYSSRVPPAIKWTNDTTLLSFDNEDPLKDNFIEEWIGSLTQGEFGPDLRLYMSDIGGGIRSLKFTSNSEVEEGSMIEINTIMDKYPGHAITGFGFDPFEDPENPAIYVAHAPMFYWQNGDCFSPESDYAEFIGVLSKLTGPPDFKNHEVVVDGLPMSNHDHGINGVSFDNSGNLFFPIGAMTNMGWPVCILGGLPESHYSSAVVKVELRNPKRTKTLEWVDYFTRELIEEPNQVVADNYDVAPWVTGIYPYSFGFRNAYDTVYTTGGQLWVSQNGWNEGYGLAINGPPPSGCEYDGWDKSSYASAERGMNPFWKGEEKCLPVLADDWTDPDRIFETFFNAYHGLPNAARARNMGDDRQWYVKDANAPHDPPKFYQGYSWESSTNGIAEFRGNCFAGAMRGDLLGAKWNGWIYRVDIPYLPEEEGEDVYISHLEGGEVAGLEVVYGPGCSILTLDYTYNHLKHIMADDEDAKSNAGPTAYDITPWRGNYIYEQKVIIGGYNFNGEGKTKPDNPRKATKFVIQGVDCTIVSQTDTRIEGVIPAVEQPAHVEELVDVIVHFDDGTKTVLPDSWLWANPGPALEPKPARPAWQEIGEECFDMDTDYARDAGADIDAIEGVKNSLACHLECAKNADCQYFTFNKADKNCYLKGAKEPVVTEDTAGLISGPKFCSGIASVCYADGFEIMPGEGGTLKVNDTVALPEGTDHTACPALCVEPQCTHFVYTEATCQVIGSDENKTAAFITPAESAESCAEGETFVPPTCTLMKISGPKAEPKINNGWYKTVSGPADCPGRSALNETEAADEAETKCPDDFKPIGGKCYQIVFDRKTFDEAAAICKLMGDDVVLAQPKTEEDSAALATLWCDGSEARDCTVPVGGTNDVQYFIGVQKSGDAWQWLDGAAASYTDFDDSLTAAGGSCGIFHSMATDGTPLGKWGSIDCAEPRFFVCELDLDPPAAPKKDTSEGDESGEETDTDTAETKAEEEESGEESDVVSVKKSKDAPAAQGPKIGAEDKKASPAVGDKTEPADNDMDGSKGKSDSDSDSDDSSDKQEKSTKVVDHQSNEEKDGVEGSDAEDSGSVADEEDASAAKGKVLALRIKSIDLKDIKGTAATESFKKSVQTAIASDFHLGDPSAVQIRSLIKPHVIVLFSVPVGESYAYKTLAAAATQLDKAKADPKSVINRSFKIDHDYPSVKDTTATIKTTPKRPSADTADAPTSSKKDSGSNSNDAPVKTIKEGSLGASIDGEDLPGSAETKGLPGWWYIVLGACILLAILAVAAVVLRLWCFNNKSQELHDDHSDGKRINIEDGRMTETPQSDMVESSDDGHGGHGNAAHQHQMVSMRQRSRTPEGQQQMDVRSTNRQMHIMRQHEPVHGQAAQQIPSPTILKSIVVNQATSPPGASHLEY</sequence>